<dbReference type="SMART" id="SM00450">
    <property type="entry name" value="RHOD"/>
    <property type="match status" value="2"/>
</dbReference>
<dbReference type="PROSITE" id="PS50206">
    <property type="entry name" value="RHODANESE_3"/>
    <property type="match status" value="2"/>
</dbReference>
<dbReference type="GO" id="GO:0004792">
    <property type="term" value="F:thiosulfate-cyanide sulfurtransferase activity"/>
    <property type="evidence" value="ECO:0007669"/>
    <property type="project" value="InterPro"/>
</dbReference>
<accession>A0A066ZRX2</accession>
<dbReference type="AlphaFoldDB" id="A0A066ZRX2"/>
<dbReference type="InterPro" id="IPR051126">
    <property type="entry name" value="Thiosulfate_sulfurtransferase"/>
</dbReference>
<dbReference type="PROSITE" id="PS00380">
    <property type="entry name" value="RHODANESE_1"/>
    <property type="match status" value="1"/>
</dbReference>
<dbReference type="STRING" id="28885.EI16_07935"/>
<evidence type="ECO:0000256" key="1">
    <source>
        <dbReference type="ARBA" id="ARBA00022737"/>
    </source>
</evidence>
<feature type="domain" description="Rhodanese" evidence="3">
    <location>
        <begin position="193"/>
        <end position="304"/>
    </location>
</feature>
<keyword evidence="1" id="KW-0677">Repeat</keyword>
<dbReference type="InterPro" id="IPR001763">
    <property type="entry name" value="Rhodanese-like_dom"/>
</dbReference>
<dbReference type="InterPro" id="IPR036873">
    <property type="entry name" value="Rhodanese-like_dom_sf"/>
</dbReference>
<name>A0A066ZRX2_HYDMR</name>
<keyword evidence="5" id="KW-1185">Reference proteome</keyword>
<dbReference type="Gene3D" id="3.40.250.10">
    <property type="entry name" value="Rhodanese-like domain"/>
    <property type="match status" value="2"/>
</dbReference>
<evidence type="ECO:0000256" key="2">
    <source>
        <dbReference type="SAM" id="SignalP"/>
    </source>
</evidence>
<dbReference type="SUPFAM" id="SSF52821">
    <property type="entry name" value="Rhodanese/Cell cycle control phosphatase"/>
    <property type="match status" value="2"/>
</dbReference>
<dbReference type="Pfam" id="PF00581">
    <property type="entry name" value="Rhodanese"/>
    <property type="match status" value="2"/>
</dbReference>
<reference evidence="4 5" key="1">
    <citation type="submission" date="2014-04" db="EMBL/GenBank/DDBJ databases">
        <title>Draft genome sequence of Hydrogenovibrio marinus MH-110, a model organism for aerobic H2 metabolism.</title>
        <authorList>
            <person name="Cha H.J."/>
            <person name="Jo B.H."/>
            <person name="Hwang B.H."/>
        </authorList>
    </citation>
    <scope>NUCLEOTIDE SEQUENCE [LARGE SCALE GENOMIC DNA]</scope>
    <source>
        <strain evidence="4 5">MH-110</strain>
    </source>
</reference>
<proteinExistence type="predicted"/>
<comment type="caution">
    <text evidence="4">The sequence shown here is derived from an EMBL/GenBank/DDBJ whole genome shotgun (WGS) entry which is preliminary data.</text>
</comment>
<dbReference type="InterPro" id="IPR001307">
    <property type="entry name" value="Thiosulphate_STrfase_CS"/>
</dbReference>
<dbReference type="PANTHER" id="PTHR43855">
    <property type="entry name" value="THIOSULFATE SULFURTRANSFERASE"/>
    <property type="match status" value="1"/>
</dbReference>
<evidence type="ECO:0000313" key="4">
    <source>
        <dbReference type="EMBL" id="KDN96207.1"/>
    </source>
</evidence>
<sequence>MRFLHKQQTLVTAMFAKIFSTWFILALAGFLSFSAHAADDSLRVDASTLVTAIEQQHQTAVVLDARSEALYQQDHIPGALNFPVNWTYAHKKTNGQVIEPNQAQTLFRKLGLDIHTPVIIYDDGALVDAARLFWTLEVYGLQKVKVLSTGYDYWTNKGYPTTDRVPFVTPSKYIAEVKHQRLATKFSTLLATKNPNDLIIDARPLPAYLGEQSSAKRFGHIPTAISIPASHNLKLENHMASFQPVNALEKVYSDIPKNKKVIIYCAIGRISATNYFALRELGYDVANYDASWKQWGNDLALPIANPSFSKDNEN</sequence>
<dbReference type="CDD" id="cd01448">
    <property type="entry name" value="TST_Repeat_1"/>
    <property type="match status" value="1"/>
</dbReference>
<organism evidence="4 5">
    <name type="scientific">Hydrogenovibrio marinus</name>
    <dbReference type="NCBI Taxonomy" id="28885"/>
    <lineage>
        <taxon>Bacteria</taxon>
        <taxon>Pseudomonadati</taxon>
        <taxon>Pseudomonadota</taxon>
        <taxon>Gammaproteobacteria</taxon>
        <taxon>Thiotrichales</taxon>
        <taxon>Piscirickettsiaceae</taxon>
        <taxon>Hydrogenovibrio</taxon>
    </lineage>
</organism>
<feature type="domain" description="Rhodanese" evidence="3">
    <location>
        <begin position="56"/>
        <end position="163"/>
    </location>
</feature>
<dbReference type="PANTHER" id="PTHR43855:SF1">
    <property type="entry name" value="THIOSULFATE SULFURTRANSFERASE"/>
    <property type="match status" value="1"/>
</dbReference>
<keyword evidence="2" id="KW-0732">Signal</keyword>
<dbReference type="EMBL" id="JMIU01000001">
    <property type="protein sequence ID" value="KDN96207.1"/>
    <property type="molecule type" value="Genomic_DNA"/>
</dbReference>
<evidence type="ECO:0000313" key="5">
    <source>
        <dbReference type="Proteomes" id="UP000027341"/>
    </source>
</evidence>
<gene>
    <name evidence="4" type="ORF">EI16_07935</name>
</gene>
<protein>
    <submittedName>
        <fullName evidence="4">Rhodanese</fullName>
    </submittedName>
</protein>
<evidence type="ECO:0000259" key="3">
    <source>
        <dbReference type="PROSITE" id="PS50206"/>
    </source>
</evidence>
<feature type="signal peptide" evidence="2">
    <location>
        <begin position="1"/>
        <end position="37"/>
    </location>
</feature>
<feature type="chain" id="PRO_5001632513" evidence="2">
    <location>
        <begin position="38"/>
        <end position="314"/>
    </location>
</feature>
<dbReference type="Proteomes" id="UP000027341">
    <property type="component" value="Unassembled WGS sequence"/>
</dbReference>